<dbReference type="SUPFAM" id="SSF53448">
    <property type="entry name" value="Nucleotide-diphospho-sugar transferases"/>
    <property type="match status" value="1"/>
</dbReference>
<comment type="pathway">
    <text evidence="3">Protein modification; protein glycosylation.</text>
</comment>
<accession>A0AAV9I929</accession>
<dbReference type="GO" id="GO:0000139">
    <property type="term" value="C:Golgi membrane"/>
    <property type="evidence" value="ECO:0007669"/>
    <property type="project" value="UniProtKB-SubCell"/>
</dbReference>
<keyword evidence="12" id="KW-0472">Membrane</keyword>
<dbReference type="Gene3D" id="3.90.550.10">
    <property type="entry name" value="Spore Coat Polysaccharide Biosynthesis Protein SpsA, Chain A"/>
    <property type="match status" value="1"/>
</dbReference>
<dbReference type="InterPro" id="IPR029044">
    <property type="entry name" value="Nucleotide-diphossugar_trans"/>
</dbReference>
<keyword evidence="7" id="KW-0812">Transmembrane</keyword>
<evidence type="ECO:0000256" key="5">
    <source>
        <dbReference type="ARBA" id="ARBA00022676"/>
    </source>
</evidence>
<dbReference type="EC" id="2.4.1.101" evidence="14"/>
<dbReference type="InterPro" id="IPR052261">
    <property type="entry name" value="Glycosyltransferase_13"/>
</dbReference>
<dbReference type="AlphaFoldDB" id="A0AAV9I929"/>
<evidence type="ECO:0000256" key="8">
    <source>
        <dbReference type="ARBA" id="ARBA00022723"/>
    </source>
</evidence>
<reference evidence="17 18" key="1">
    <citation type="submission" date="2022-07" db="EMBL/GenBank/DDBJ databases">
        <title>Genome-wide signatures of adaptation to extreme environments.</title>
        <authorList>
            <person name="Cho C.H."/>
            <person name="Yoon H.S."/>
        </authorList>
    </citation>
    <scope>NUCLEOTIDE SEQUENCE [LARGE SCALE GENOMIC DNA]</scope>
    <source>
        <strain evidence="17 18">108.79 E11</strain>
    </source>
</reference>
<evidence type="ECO:0000256" key="1">
    <source>
        <dbReference type="ARBA" id="ARBA00001936"/>
    </source>
</evidence>
<evidence type="ECO:0000256" key="11">
    <source>
        <dbReference type="ARBA" id="ARBA00023034"/>
    </source>
</evidence>
<organism evidence="17 18">
    <name type="scientific">Galdieria yellowstonensis</name>
    <dbReference type="NCBI Taxonomy" id="3028027"/>
    <lineage>
        <taxon>Eukaryota</taxon>
        <taxon>Rhodophyta</taxon>
        <taxon>Bangiophyceae</taxon>
        <taxon>Galdieriales</taxon>
        <taxon>Galdieriaceae</taxon>
        <taxon>Galdieria</taxon>
    </lineage>
</organism>
<dbReference type="InterPro" id="IPR004139">
    <property type="entry name" value="Glyco_trans_13"/>
</dbReference>
<dbReference type="PANTHER" id="PTHR10468:SF0">
    <property type="entry name" value="ALPHA-1,3-MANNOSYL-GLYCOPROTEIN 2-BETA-N-ACETYLGLUCOSAMINYLTRANSFERASE"/>
    <property type="match status" value="1"/>
</dbReference>
<keyword evidence="9" id="KW-0735">Signal-anchor</keyword>
<dbReference type="GO" id="GO:0003827">
    <property type="term" value="F:alpha-1,3-mannosylglycoprotein 2-beta-N-acetylglucosaminyltransferase activity"/>
    <property type="evidence" value="ECO:0007669"/>
    <property type="project" value="UniProtKB-EC"/>
</dbReference>
<keyword evidence="11" id="KW-0333">Golgi apparatus</keyword>
<dbReference type="PANTHER" id="PTHR10468">
    <property type="entry name" value="PROTEIN O-LINKED-MANNOSE BETA-1,2-N-ACETYLGLUCOSAMINYLTRANSFERASE 1/ALPHA-1,3-MANNOSYL-GLYCOPROTEIN 2-BETA-N-ACETYLGLUCOSAMINYLTRANSFERASE"/>
    <property type="match status" value="1"/>
</dbReference>
<dbReference type="Pfam" id="PF03071">
    <property type="entry name" value="GNT-I"/>
    <property type="match status" value="1"/>
</dbReference>
<evidence type="ECO:0000256" key="9">
    <source>
        <dbReference type="ARBA" id="ARBA00022968"/>
    </source>
</evidence>
<evidence type="ECO:0000256" key="12">
    <source>
        <dbReference type="ARBA" id="ARBA00023136"/>
    </source>
</evidence>
<evidence type="ECO:0000256" key="4">
    <source>
        <dbReference type="ARBA" id="ARBA00006492"/>
    </source>
</evidence>
<evidence type="ECO:0000256" key="10">
    <source>
        <dbReference type="ARBA" id="ARBA00022989"/>
    </source>
</evidence>
<keyword evidence="8" id="KW-0479">Metal-binding</keyword>
<evidence type="ECO:0000256" key="2">
    <source>
        <dbReference type="ARBA" id="ARBA00004323"/>
    </source>
</evidence>
<keyword evidence="13" id="KW-0464">Manganese</keyword>
<gene>
    <name evidence="17" type="ORF">GAYE_SCF00G1843</name>
</gene>
<dbReference type="Proteomes" id="UP001300502">
    <property type="component" value="Unassembled WGS sequence"/>
</dbReference>
<comment type="subcellular location">
    <subcellularLocation>
        <location evidence="2">Golgi apparatus membrane</location>
        <topology evidence="2">Single-pass type II membrane protein</topology>
    </subcellularLocation>
</comment>
<proteinExistence type="inferred from homology"/>
<keyword evidence="10" id="KW-1133">Transmembrane helix</keyword>
<evidence type="ECO:0000256" key="14">
    <source>
        <dbReference type="ARBA" id="ARBA00038949"/>
    </source>
</evidence>
<comment type="caution">
    <text evidence="17">The sequence shown here is derived from an EMBL/GenBank/DDBJ whole genome shotgun (WGS) entry which is preliminary data.</text>
</comment>
<evidence type="ECO:0000256" key="6">
    <source>
        <dbReference type="ARBA" id="ARBA00022679"/>
    </source>
</evidence>
<evidence type="ECO:0000256" key="16">
    <source>
        <dbReference type="ARBA" id="ARBA00049421"/>
    </source>
</evidence>
<sequence length="422" mass="49418">MDCKDANKTIQNRIQQEYQQRVAGFLYFPSHQYKETWSNIQSRISSHLHFVFVQLFDVFNYAFVIVIEDDLLFAEDFLLLFSETAPLLKSDKSLLCVSAYHDLGLKQFSWNPKRLKRIQGFTGLAWMLFREKWQKDLSLMWPLSPVSSGWDHWLRLYQRIHHLDCIVPEVSRCIHQNVSGSHLSHKEWQRKFGDLLFSRNESLEVESFGNLDYLEKERYNKNIQHLVTFGTVKIHPLTSKVLKDNIQVVIPCSSPSGNRYWRHWFRLLNIPWLQEIQSFYEGLVIFPQDSRFIVLLCTNSAFHKSNYENDEIGKTRLGNDSVFIIRSRENTSCSEACDRIFLGKHPCRPEWLSSIDTFSLLSSYFDCSNGLQFSERSWAPGCLLTSSGGCVCYMHNQWALGHSSFYSCEQRAPKLRRLCTCV</sequence>
<evidence type="ECO:0000256" key="7">
    <source>
        <dbReference type="ARBA" id="ARBA00022692"/>
    </source>
</evidence>
<evidence type="ECO:0000256" key="15">
    <source>
        <dbReference type="ARBA" id="ARBA00041712"/>
    </source>
</evidence>
<name>A0AAV9I929_9RHOD</name>
<comment type="catalytic activity">
    <reaction evidence="16">
        <text>N(4)-(alpha-D-Man-(1-&gt;3)-[alpha-D-Man-(1-&gt;3)-[alpha-D-Man-(1-&gt;6)]-alpha-D-Man-(1-&gt;6)]-beta-D-Man-(1-&gt;4)-beta-D-GlcNAc-(1-&gt;4)-beta-D-GlcNAc)-L-asparaginyl-[protein] (N-glucan mannose isomer 5A1,2) + UDP-N-acetyl-alpha-D-glucosamine = N(4)-{beta-D-GlcNAc-(1-&gt;2)-alpha-D-Man-(1-&gt;3)-[alpha-D-Man-(1-&gt;3)-[alpha-D-Man-(1-&gt;6)]-alpha-D-Man-(1-&gt;6)]-beta-D-Man-(1-&gt;4)-beta-D-GlcNAc-(1-&gt;4)-beta-D-GlcNAc}-L-asparaginyl-[protein] + UDP + H(+)</text>
        <dbReference type="Rhea" id="RHEA:11456"/>
        <dbReference type="Rhea" id="RHEA-COMP:14367"/>
        <dbReference type="Rhea" id="RHEA-COMP:14368"/>
        <dbReference type="ChEBI" id="CHEBI:15378"/>
        <dbReference type="ChEBI" id="CHEBI:57705"/>
        <dbReference type="ChEBI" id="CHEBI:58223"/>
        <dbReference type="ChEBI" id="CHEBI:59087"/>
        <dbReference type="ChEBI" id="CHEBI:60625"/>
        <dbReference type="EC" id="2.4.1.101"/>
    </reaction>
</comment>
<keyword evidence="18" id="KW-1185">Reference proteome</keyword>
<dbReference type="EMBL" id="JANCYU010000020">
    <property type="protein sequence ID" value="KAK4523945.1"/>
    <property type="molecule type" value="Genomic_DNA"/>
</dbReference>
<comment type="similarity">
    <text evidence="4">Belongs to the glycosyltransferase 13 family.</text>
</comment>
<evidence type="ECO:0000313" key="17">
    <source>
        <dbReference type="EMBL" id="KAK4523945.1"/>
    </source>
</evidence>
<protein>
    <recommendedName>
        <fullName evidence="14">alpha-1,3-mannosyl-glycoprotein 2-beta-N-acetylglucosaminyltransferase</fullName>
        <ecNumber evidence="14">2.4.1.101</ecNumber>
    </recommendedName>
    <alternativeName>
        <fullName evidence="15">N-glycosyl-oligosaccharide-glycoprotein N-acetylglucosaminyltransferase I</fullName>
    </alternativeName>
</protein>
<evidence type="ECO:0000313" key="18">
    <source>
        <dbReference type="Proteomes" id="UP001300502"/>
    </source>
</evidence>
<keyword evidence="6" id="KW-0808">Transferase</keyword>
<evidence type="ECO:0000256" key="3">
    <source>
        <dbReference type="ARBA" id="ARBA00004922"/>
    </source>
</evidence>
<comment type="cofactor">
    <cofactor evidence="1">
        <name>Mn(2+)</name>
        <dbReference type="ChEBI" id="CHEBI:29035"/>
    </cofactor>
</comment>
<evidence type="ECO:0000256" key="13">
    <source>
        <dbReference type="ARBA" id="ARBA00023211"/>
    </source>
</evidence>
<dbReference type="GO" id="GO:0046872">
    <property type="term" value="F:metal ion binding"/>
    <property type="evidence" value="ECO:0007669"/>
    <property type="project" value="UniProtKB-KW"/>
</dbReference>
<keyword evidence="5" id="KW-0328">Glycosyltransferase</keyword>